<dbReference type="Gene3D" id="3.40.190.10">
    <property type="entry name" value="Periplasmic binding protein-like II"/>
    <property type="match status" value="1"/>
</dbReference>
<keyword evidence="2" id="KW-0813">Transport</keyword>
<accession>A0A3G1A4S8</accession>
<dbReference type="PANTHER" id="PTHR43649">
    <property type="entry name" value="ARABINOSE-BINDING PROTEIN-RELATED"/>
    <property type="match status" value="1"/>
</dbReference>
<evidence type="ECO:0000256" key="1">
    <source>
        <dbReference type="ARBA" id="ARBA00004196"/>
    </source>
</evidence>
<dbReference type="STRING" id="697581.TCARB_0571"/>
<evidence type="ECO:0000256" key="2">
    <source>
        <dbReference type="ARBA" id="ARBA00022448"/>
    </source>
</evidence>
<evidence type="ECO:0000313" key="5">
    <source>
        <dbReference type="EMBL" id="AJB41629.1"/>
    </source>
</evidence>
<keyword evidence="4" id="KW-1133">Transmembrane helix</keyword>
<dbReference type="InterPro" id="IPR006059">
    <property type="entry name" value="SBP"/>
</dbReference>
<evidence type="ECO:0000313" key="6">
    <source>
        <dbReference type="Proteomes" id="UP000266720"/>
    </source>
</evidence>
<reference evidence="6" key="1">
    <citation type="book" date="2010" name="EXTREMOPHILES" publisher="0:0-0">
        <title>Complete genome sequences of ten hyperthermophilic archaea reveal their metabolic capabilities and possible ecological roles.</title>
        <editorList>
            <person name="?"/>
        </editorList>
        <authorList>
            <person name="Ravin N.V."/>
            <person name="Mardanov A.V."/>
            <person name="Bonch-Osmolovskaya E.A."/>
            <person name="Skryabin K.G."/>
        </authorList>
    </citation>
    <scope>NUCLEOTIDE SEQUENCE [LARGE SCALE GENOMIC DNA]</scope>
    <source>
        <strain evidence="6">1505</strain>
    </source>
</reference>
<comment type="subcellular location">
    <subcellularLocation>
        <location evidence="1">Cell envelope</location>
    </subcellularLocation>
</comment>
<sequence length="436" mass="48071">MTTPQKGKTRNTIIAIALVLILLIGAGLYILIPKQPQQQAQVAVIRFAGWSAGETEMKNYQKIIQDFQAANPNIVVKYEVITQMFSENILASYAAGAAPDIFYVDSAWAPTFISKGALYPIGDKLPKDFIDQFYPFLLEPFKGPDGKIYGLPKDWSVLSLFYNKKLFAQAGVPEPTDSWTWDDLFNAAKTIYQKTGKPGLVIQAELNRWVPYLVSNGAPPPSFNSATDAAYFDKPEVRNALTTLIQKIQQGRKEGYIVLPSDVNAGWNGEAFGKQLAAMTIEGSWTIPYIADQFPDFKYGTDWDISLLPKGSAGRASMAYTVALGVNAKTENLDAALKFIQYVEGPVGQKLLVVKMGQTLPSIKTLANDPDLWPSHAKELKMVNQYTRVALFFYGPKTGQNEGDINQLILAAVKGEISINDAINLMKTKVAESFKS</sequence>
<keyword evidence="3" id="KW-0732">Signal</keyword>
<dbReference type="Proteomes" id="UP000266720">
    <property type="component" value="Chromosome"/>
</dbReference>
<organism evidence="5 6">
    <name type="scientific">Thermofilum adornatum 1505</name>
    <dbReference type="NCBI Taxonomy" id="697581"/>
    <lineage>
        <taxon>Archaea</taxon>
        <taxon>Thermoproteota</taxon>
        <taxon>Thermoprotei</taxon>
        <taxon>Thermofilales</taxon>
        <taxon>Thermofilaceae</taxon>
        <taxon>Thermofilum</taxon>
    </lineage>
</organism>
<evidence type="ECO:0000256" key="3">
    <source>
        <dbReference type="ARBA" id="ARBA00022729"/>
    </source>
</evidence>
<dbReference type="Pfam" id="PF01547">
    <property type="entry name" value="SBP_bac_1"/>
    <property type="match status" value="1"/>
</dbReference>
<name>A0A3G1A4S8_9CREN</name>
<dbReference type="GeneID" id="25406022"/>
<proteinExistence type="predicted"/>
<dbReference type="KEGG" id="tcb:TCARB_0571"/>
<evidence type="ECO:0000256" key="4">
    <source>
        <dbReference type="SAM" id="Phobius"/>
    </source>
</evidence>
<dbReference type="InterPro" id="IPR050490">
    <property type="entry name" value="Bact_solute-bd_prot1"/>
</dbReference>
<dbReference type="PANTHER" id="PTHR43649:SF31">
    <property type="entry name" value="SN-GLYCEROL-3-PHOSPHATE-BINDING PERIPLASMIC PROTEIN UGPB"/>
    <property type="match status" value="1"/>
</dbReference>
<dbReference type="RefSeq" id="WP_148684570.1">
    <property type="nucleotide sequence ID" value="NZ_CP007493.1"/>
</dbReference>
<dbReference type="EMBL" id="CP007493">
    <property type="protein sequence ID" value="AJB41629.1"/>
    <property type="molecule type" value="Genomic_DNA"/>
</dbReference>
<dbReference type="AlphaFoldDB" id="A0A3G1A4S8"/>
<dbReference type="SUPFAM" id="SSF53850">
    <property type="entry name" value="Periplasmic binding protein-like II"/>
    <property type="match status" value="1"/>
</dbReference>
<protein>
    <submittedName>
        <fullName evidence="5">Maltose/maltodextrin ABC transporter, substrate binding periplasmic protein MalE</fullName>
    </submittedName>
</protein>
<keyword evidence="4" id="KW-0812">Transmembrane</keyword>
<feature type="transmembrane region" description="Helical" evidence="4">
    <location>
        <begin position="12"/>
        <end position="32"/>
    </location>
</feature>
<keyword evidence="4" id="KW-0472">Membrane</keyword>
<gene>
    <name evidence="5" type="ORF">TCARB_0571</name>
</gene>